<dbReference type="InterPro" id="IPR008606">
    <property type="entry name" value="EIF4EBP"/>
</dbReference>
<keyword evidence="7" id="KW-1185">Reference proteome</keyword>
<sequence length="215" mass="22820">MTASTTTPTSARHIPTRRARPDEQIPEDYGTTPGGTIFSTTPRGTRIVYGRQQLLALSNSPLSQTPPSRMNVIPGVTGSSAGTYRAPHLGTQQSTRPVHSSNLRSGGGSSNSNNNNQHQPQSYSTSTGNGGKLSSSIGGNQQPGFRAPPNTPANKLALPQLNGDNHLLNSAEPLPKLMTMSLEEQAEEDEELDPPVTANADADKDKHPGVFELEM</sequence>
<evidence type="ECO:0000256" key="3">
    <source>
        <dbReference type="ARBA" id="ARBA00023193"/>
    </source>
</evidence>
<organism evidence="5 7">
    <name type="scientific">Dimargaris cristalligena</name>
    <dbReference type="NCBI Taxonomy" id="215637"/>
    <lineage>
        <taxon>Eukaryota</taxon>
        <taxon>Fungi</taxon>
        <taxon>Fungi incertae sedis</taxon>
        <taxon>Zoopagomycota</taxon>
        <taxon>Kickxellomycotina</taxon>
        <taxon>Dimargaritomycetes</taxon>
        <taxon>Dimargaritales</taxon>
        <taxon>Dimargaritaceae</taxon>
        <taxon>Dimargaris</taxon>
    </lineage>
</organism>
<evidence type="ECO:0000256" key="1">
    <source>
        <dbReference type="ARBA" id="ARBA00005480"/>
    </source>
</evidence>
<protein>
    <submittedName>
        <fullName evidence="5">Eukaryotic translation initiation factor 4E binding protein-domain-containing protein</fullName>
    </submittedName>
</protein>
<evidence type="ECO:0000256" key="2">
    <source>
        <dbReference type="ARBA" id="ARBA00022845"/>
    </source>
</evidence>
<feature type="compositionally biased region" description="Low complexity" evidence="4">
    <location>
        <begin position="100"/>
        <end position="116"/>
    </location>
</feature>
<dbReference type="OrthoDB" id="19729at2759"/>
<feature type="compositionally biased region" description="Polar residues" evidence="4">
    <location>
        <begin position="59"/>
        <end position="68"/>
    </location>
</feature>
<feature type="region of interest" description="Disordered" evidence="4">
    <location>
        <begin position="59"/>
        <end position="166"/>
    </location>
</feature>
<keyword evidence="3" id="KW-0652">Protein synthesis inhibitor</keyword>
<keyword evidence="5" id="KW-0648">Protein biosynthesis</keyword>
<evidence type="ECO:0000313" key="7">
    <source>
        <dbReference type="Proteomes" id="UP000268162"/>
    </source>
</evidence>
<reference evidence="7" key="1">
    <citation type="journal article" date="2018" name="Nat. Microbiol.">
        <title>Leveraging single-cell genomics to expand the fungal tree of life.</title>
        <authorList>
            <person name="Ahrendt S.R."/>
            <person name="Quandt C.A."/>
            <person name="Ciobanu D."/>
            <person name="Clum A."/>
            <person name="Salamov A."/>
            <person name="Andreopoulos B."/>
            <person name="Cheng J.F."/>
            <person name="Woyke T."/>
            <person name="Pelin A."/>
            <person name="Henrissat B."/>
            <person name="Reynolds N.K."/>
            <person name="Benny G.L."/>
            <person name="Smith M.E."/>
            <person name="James T.Y."/>
            <person name="Grigoriev I.V."/>
        </authorList>
    </citation>
    <scope>NUCLEOTIDE SEQUENCE [LARGE SCALE GENOMIC DNA]</scope>
    <source>
        <strain evidence="7">RSA 468</strain>
    </source>
</reference>
<dbReference type="GO" id="GO:0008190">
    <property type="term" value="F:eukaryotic initiation factor 4E binding"/>
    <property type="evidence" value="ECO:0007669"/>
    <property type="project" value="InterPro"/>
</dbReference>
<dbReference type="GO" id="GO:0005737">
    <property type="term" value="C:cytoplasm"/>
    <property type="evidence" value="ECO:0007669"/>
    <property type="project" value="TreeGrafter"/>
</dbReference>
<feature type="compositionally biased region" description="Polar residues" evidence="4">
    <location>
        <begin position="90"/>
        <end position="99"/>
    </location>
</feature>
<accession>A0A4P9ZVM2</accession>
<feature type="compositionally biased region" description="Polar residues" evidence="4">
    <location>
        <begin position="117"/>
        <end position="143"/>
    </location>
</feature>
<feature type="region of interest" description="Disordered" evidence="4">
    <location>
        <begin position="1"/>
        <end position="43"/>
    </location>
</feature>
<dbReference type="EMBL" id="ML002509">
    <property type="protein sequence ID" value="RKP37331.1"/>
    <property type="molecule type" value="Genomic_DNA"/>
</dbReference>
<feature type="compositionally biased region" description="Polar residues" evidence="4">
    <location>
        <begin position="1"/>
        <end position="10"/>
    </location>
</feature>
<name>A0A4P9ZVM2_9FUNG</name>
<evidence type="ECO:0000313" key="5">
    <source>
        <dbReference type="EMBL" id="RKP37328.1"/>
    </source>
</evidence>
<comment type="similarity">
    <text evidence="1">Belongs to the eIF4E-binding protein family.</text>
</comment>
<gene>
    <name evidence="5" type="ORF">BJ085DRAFT_38547</name>
    <name evidence="6" type="ORF">BJ085DRAFT_38549</name>
</gene>
<dbReference type="Proteomes" id="UP000268162">
    <property type="component" value="Unassembled WGS sequence"/>
</dbReference>
<dbReference type="AlphaFoldDB" id="A0A4P9ZVM2"/>
<evidence type="ECO:0000256" key="4">
    <source>
        <dbReference type="SAM" id="MobiDB-lite"/>
    </source>
</evidence>
<keyword evidence="2" id="KW-0810">Translation regulation</keyword>
<dbReference type="EMBL" id="ML002509">
    <property type="protein sequence ID" value="RKP37328.1"/>
    <property type="molecule type" value="Genomic_DNA"/>
</dbReference>
<keyword evidence="5" id="KW-0396">Initiation factor</keyword>
<dbReference type="PANTHER" id="PTHR12669">
    <property type="entry name" value="EUKARYOTIC TRANSLATION INITIATION FACTOR 4E-BINDING PROTEIN"/>
    <property type="match status" value="1"/>
</dbReference>
<evidence type="ECO:0000313" key="6">
    <source>
        <dbReference type="EMBL" id="RKP37331.1"/>
    </source>
</evidence>
<dbReference type="GO" id="GO:0045947">
    <property type="term" value="P:negative regulation of translational initiation"/>
    <property type="evidence" value="ECO:0007669"/>
    <property type="project" value="InterPro"/>
</dbReference>
<feature type="region of interest" description="Disordered" evidence="4">
    <location>
        <begin position="181"/>
        <end position="215"/>
    </location>
</feature>
<feature type="compositionally biased region" description="Acidic residues" evidence="4">
    <location>
        <begin position="184"/>
        <end position="193"/>
    </location>
</feature>
<proteinExistence type="inferred from homology"/>
<dbReference type="GO" id="GO:0003743">
    <property type="term" value="F:translation initiation factor activity"/>
    <property type="evidence" value="ECO:0007669"/>
    <property type="project" value="UniProtKB-KW"/>
</dbReference>
<dbReference type="Pfam" id="PF05456">
    <property type="entry name" value="eIF_4EBP"/>
    <property type="match status" value="1"/>
</dbReference>
<dbReference type="PANTHER" id="PTHR12669:SF12">
    <property type="entry name" value="EUKARYOTIC TRANSLATION INITIATION FACTOR 4E-BINDING PROTEIN"/>
    <property type="match status" value="1"/>
</dbReference>
<dbReference type="STRING" id="215637.A0A4P9ZVM2"/>
<reference evidence="5" key="2">
    <citation type="submission" date="2018-05" db="EMBL/GenBank/DDBJ databases">
        <title>Leveraging single-cell genomics to expand the Fungal Tree of Life.</title>
        <authorList>
            <consortium name="DOE Joint Genome Institute"/>
            <person name="Ahrendt S.R."/>
            <person name="Quandt C.A."/>
            <person name="Ciobanu D."/>
            <person name="Clum A."/>
            <person name="Salamov A."/>
            <person name="Andreopoulos B."/>
            <person name="Cheng J.-F."/>
            <person name="Woyke T."/>
            <person name="Pelin A."/>
            <person name="Henrissat B."/>
            <person name="Reynolds N."/>
            <person name="Benny G.L."/>
            <person name="Smith M.E."/>
            <person name="James T.Y."/>
            <person name="Grigoriev I.V."/>
        </authorList>
    </citation>
    <scope>NUCLEOTIDE SEQUENCE</scope>
    <source>
        <strain evidence="5">RSA 468</strain>
    </source>
</reference>